<dbReference type="Proteomes" id="UP001168528">
    <property type="component" value="Unassembled WGS sequence"/>
</dbReference>
<organism evidence="2 3">
    <name type="scientific">Rhodocytophaga aerolata</name>
    <dbReference type="NCBI Taxonomy" id="455078"/>
    <lineage>
        <taxon>Bacteria</taxon>
        <taxon>Pseudomonadati</taxon>
        <taxon>Bacteroidota</taxon>
        <taxon>Cytophagia</taxon>
        <taxon>Cytophagales</taxon>
        <taxon>Rhodocytophagaceae</taxon>
        <taxon>Rhodocytophaga</taxon>
    </lineage>
</organism>
<reference evidence="2" key="1">
    <citation type="submission" date="2023-07" db="EMBL/GenBank/DDBJ databases">
        <title>The genome sequence of Rhodocytophaga aerolata KACC 12507.</title>
        <authorList>
            <person name="Zhang X."/>
        </authorList>
    </citation>
    <scope>NUCLEOTIDE SEQUENCE</scope>
    <source>
        <strain evidence="2">KACC 12507</strain>
    </source>
</reference>
<evidence type="ECO:0000313" key="3">
    <source>
        <dbReference type="Proteomes" id="UP001168528"/>
    </source>
</evidence>
<evidence type="ECO:0008006" key="4">
    <source>
        <dbReference type="Google" id="ProtNLM"/>
    </source>
</evidence>
<evidence type="ECO:0000313" key="2">
    <source>
        <dbReference type="EMBL" id="MDO1450705.1"/>
    </source>
</evidence>
<proteinExistence type="predicted"/>
<dbReference type="EMBL" id="JAUKPO010000035">
    <property type="protein sequence ID" value="MDO1450705.1"/>
    <property type="molecule type" value="Genomic_DNA"/>
</dbReference>
<sequence length="155" mass="16949">MLFNIKSLQQNLGLKFLLFCFWTVLVLTITTPAKGQLLPGDTTESTPAAVPSWPEDSLGRRTPRGAVEGFIQAVANNNYNKAAQYLSLNPLSQDTLDGGVLAMAMQRLLDQSGNLYAYTFISDEPAGKMNDGLAPNLEQVGTATVRGKHLNFCWR</sequence>
<name>A0ABT8RF58_9BACT</name>
<comment type="caution">
    <text evidence="2">The sequence shown here is derived from an EMBL/GenBank/DDBJ whole genome shotgun (WGS) entry which is preliminary data.</text>
</comment>
<protein>
    <recommendedName>
        <fullName evidence="4">Single Cache domain-containing protein</fullName>
    </recommendedName>
</protein>
<keyword evidence="3" id="KW-1185">Reference proteome</keyword>
<gene>
    <name evidence="2" type="ORF">Q0590_30810</name>
</gene>
<accession>A0ABT8RF58</accession>
<dbReference type="RefSeq" id="WP_302041506.1">
    <property type="nucleotide sequence ID" value="NZ_JAUKPO010000035.1"/>
</dbReference>
<evidence type="ECO:0000256" key="1">
    <source>
        <dbReference type="SAM" id="MobiDB-lite"/>
    </source>
</evidence>
<feature type="region of interest" description="Disordered" evidence="1">
    <location>
        <begin position="36"/>
        <end position="60"/>
    </location>
</feature>